<dbReference type="Proteomes" id="UP000034569">
    <property type="component" value="Unassembled WGS sequence"/>
</dbReference>
<dbReference type="InterPro" id="IPR013022">
    <property type="entry name" value="Xyl_isomerase-like_TIM-brl"/>
</dbReference>
<feature type="domain" description="Xylose isomerase-like TIM barrel" evidence="1">
    <location>
        <begin position="226"/>
        <end position="374"/>
    </location>
</feature>
<dbReference type="Pfam" id="PF01261">
    <property type="entry name" value="AP_endonuc_2"/>
    <property type="match status" value="1"/>
</dbReference>
<proteinExistence type="predicted"/>
<sequence length="378" mass="43703">MRVGTILNTFKIVPKIVHDIQFPKTFPKHPKVSRKIADNTLYIFGKLLSDINAGRQLSPEQLLSMFELEAQIQELRDAGAEHFELTADLIFLRPEVTEWWRQKMPYLSKLRKEENVTFSVHLPQFGGVQINSYLPEIKQASLDVIKRTANFFAPLEPTGFATHLGGERFFRYLSMHSIGPVLSQELDKMFPKSWWGKTKKQSLYQFIRLLIWWLKHHVNDTVSVPAIMESLEEIEKIIPLEKICLENLEHSDFEMMADMVTKKKNVRICFDVGHLALQNGIKDAPRFIQKYNHKIGQLHLHDIAVIAATIYPNGEKELVLQDHKPLGAGLLNLKEDILLPLKKIDFRGPIIIEDYYHDPVPSVKMLKQAIEEIRNTPK</sequence>
<evidence type="ECO:0000313" key="3">
    <source>
        <dbReference type="Proteomes" id="UP000034569"/>
    </source>
</evidence>
<dbReference type="Gene3D" id="3.20.20.150">
    <property type="entry name" value="Divalent-metal-dependent TIM barrel enzymes"/>
    <property type="match status" value="1"/>
</dbReference>
<dbReference type="SUPFAM" id="SSF51658">
    <property type="entry name" value="Xylose isomerase-like"/>
    <property type="match status" value="1"/>
</dbReference>
<dbReference type="EMBL" id="LCLU01000021">
    <property type="protein sequence ID" value="KKU21801.1"/>
    <property type="molecule type" value="Genomic_DNA"/>
</dbReference>
<protein>
    <recommendedName>
        <fullName evidence="1">Xylose isomerase-like TIM barrel domain-containing protein</fullName>
    </recommendedName>
</protein>
<evidence type="ECO:0000313" key="2">
    <source>
        <dbReference type="EMBL" id="KKU21801.1"/>
    </source>
</evidence>
<comment type="caution">
    <text evidence="2">The sequence shown here is derived from an EMBL/GenBank/DDBJ whole genome shotgun (WGS) entry which is preliminary data.</text>
</comment>
<evidence type="ECO:0000259" key="1">
    <source>
        <dbReference type="Pfam" id="PF01261"/>
    </source>
</evidence>
<gene>
    <name evidence="2" type="ORF">UX33_C0021G0011</name>
</gene>
<name>A0A0G1NMY4_9BACT</name>
<organism evidence="2 3">
    <name type="scientific">Candidatus Azambacteria bacterium GW2011_GWC1_46_13</name>
    <dbReference type="NCBI Taxonomy" id="1618619"/>
    <lineage>
        <taxon>Bacteria</taxon>
        <taxon>Candidatus Azamiibacteriota</taxon>
    </lineage>
</organism>
<accession>A0A0G1NMY4</accession>
<dbReference type="AlphaFoldDB" id="A0A0G1NMY4"/>
<reference evidence="2 3" key="1">
    <citation type="journal article" date="2015" name="Nature">
        <title>rRNA introns, odd ribosomes, and small enigmatic genomes across a large radiation of phyla.</title>
        <authorList>
            <person name="Brown C.T."/>
            <person name="Hug L.A."/>
            <person name="Thomas B.C."/>
            <person name="Sharon I."/>
            <person name="Castelle C.J."/>
            <person name="Singh A."/>
            <person name="Wilkins M.J."/>
            <person name="Williams K.H."/>
            <person name="Banfield J.F."/>
        </authorList>
    </citation>
    <scope>NUCLEOTIDE SEQUENCE [LARGE SCALE GENOMIC DNA]</scope>
</reference>
<dbReference type="InterPro" id="IPR036237">
    <property type="entry name" value="Xyl_isomerase-like_sf"/>
</dbReference>